<comment type="similarity">
    <text evidence="1">Belongs to the CWF19 family.</text>
</comment>
<protein>
    <submittedName>
        <fullName evidence="5">CWF19-like protein 2</fullName>
    </submittedName>
</protein>
<feature type="domain" description="Cwf19-like protein C-terminal" evidence="3">
    <location>
        <begin position="343"/>
        <end position="439"/>
    </location>
</feature>
<dbReference type="InterPro" id="IPR036265">
    <property type="entry name" value="HIT-like_sf"/>
</dbReference>
<dbReference type="PaxDb" id="4097-A0A1S4D871"/>
<name>A0A1S4D871_TOBAC</name>
<dbReference type="KEGG" id="nta:107827048"/>
<reference evidence="5" key="1">
    <citation type="submission" date="2025-08" db="UniProtKB">
        <authorList>
            <consortium name="RefSeq"/>
        </authorList>
    </citation>
    <scope>IDENTIFICATION</scope>
</reference>
<dbReference type="InterPro" id="IPR040194">
    <property type="entry name" value="Cwf19-like"/>
</dbReference>
<dbReference type="Pfam" id="PF04677">
    <property type="entry name" value="CwfJ_C_1"/>
    <property type="match status" value="1"/>
</dbReference>
<evidence type="ECO:0000259" key="4">
    <source>
        <dbReference type="Pfam" id="PF04677"/>
    </source>
</evidence>
<dbReference type="Pfam" id="PF04676">
    <property type="entry name" value="CwfJ_C_2"/>
    <property type="match status" value="1"/>
</dbReference>
<dbReference type="OMA" id="HESMETQ"/>
<dbReference type="RefSeq" id="XP_016509592.1">
    <property type="nucleotide sequence ID" value="XM_016654106.1"/>
</dbReference>
<dbReference type="OrthoDB" id="2113965at2759"/>
<dbReference type="PANTHER" id="PTHR12072">
    <property type="entry name" value="CWF19, CELL CYCLE CONTROL PROTEIN"/>
    <property type="match status" value="1"/>
</dbReference>
<dbReference type="GO" id="GO:0000398">
    <property type="term" value="P:mRNA splicing, via spliceosome"/>
    <property type="evidence" value="ECO:0000318"/>
    <property type="project" value="GO_Central"/>
</dbReference>
<sequence>MQMPKLEDSSSWGKGKVQNKSSMDIGLTAAGPTIANTFSSDGSLMREFMHQKKDSSNVNDSSKSKLEGILQSKPDPPVSKNASEDATTIKPALTSNKLAAKVLQLRMKGLHDEAYKLLNEEEAAKMKQNADDVSSRQPIDRSTRYVMHALSAWQKKKSEDADVHLAQKIVQNKQYSAYCQADEYDYDDEPRRKIQKKAGVENHKLAAISNHARHILTQQERCQFCFENPTRPKHLVVTIANFTYLSLPMWQPIVPGHCCILTIQHESATRSLDDNVWEEIRNFKKCLVMMFAKQEKDLVFLETVMGLAQQRRHCLVECIPLTRQVAKQAPLFFKKAIDEAEDEWSQHNAKKLIDTSAKGLRASIPKDFPYFHVEFGLNKGFVHVIDDEKQFSSSFGINVIRGMLKPPKDMHQRRQHESMETQIQAVASFSRVWEPFDWTKQLD</sequence>
<evidence type="ECO:0000259" key="3">
    <source>
        <dbReference type="Pfam" id="PF04676"/>
    </source>
</evidence>
<dbReference type="AlphaFoldDB" id="A0A1S4D871"/>
<evidence type="ECO:0000256" key="2">
    <source>
        <dbReference type="SAM" id="MobiDB-lite"/>
    </source>
</evidence>
<dbReference type="GO" id="GO:0071014">
    <property type="term" value="C:post-mRNA release spliceosomal complex"/>
    <property type="evidence" value="ECO:0000318"/>
    <property type="project" value="GO_Central"/>
</dbReference>
<accession>A0A1S4D871</accession>
<dbReference type="STRING" id="4097.A0A1S4D871"/>
<feature type="domain" description="Cwf19-like C-terminal" evidence="4">
    <location>
        <begin position="211"/>
        <end position="334"/>
    </location>
</feature>
<dbReference type="InterPro" id="IPR006768">
    <property type="entry name" value="Cwf19-like_C_dom-1"/>
</dbReference>
<evidence type="ECO:0000313" key="5">
    <source>
        <dbReference type="RefSeq" id="XP_016509592.1"/>
    </source>
</evidence>
<dbReference type="InterPro" id="IPR006767">
    <property type="entry name" value="Cwf19-like_C_dom-2"/>
</dbReference>
<dbReference type="PANTHER" id="PTHR12072:SF5">
    <property type="entry name" value="CWF19-LIKE PROTEIN 2"/>
    <property type="match status" value="1"/>
</dbReference>
<proteinExistence type="inferred from homology"/>
<evidence type="ECO:0000256" key="1">
    <source>
        <dbReference type="ARBA" id="ARBA00006795"/>
    </source>
</evidence>
<feature type="region of interest" description="Disordered" evidence="2">
    <location>
        <begin position="45"/>
        <end position="86"/>
    </location>
</feature>
<organism evidence="5">
    <name type="scientific">Nicotiana tabacum</name>
    <name type="common">Common tobacco</name>
    <dbReference type="NCBI Taxonomy" id="4097"/>
    <lineage>
        <taxon>Eukaryota</taxon>
        <taxon>Viridiplantae</taxon>
        <taxon>Streptophyta</taxon>
        <taxon>Embryophyta</taxon>
        <taxon>Tracheophyta</taxon>
        <taxon>Spermatophyta</taxon>
        <taxon>Magnoliopsida</taxon>
        <taxon>eudicotyledons</taxon>
        <taxon>Gunneridae</taxon>
        <taxon>Pentapetalae</taxon>
        <taxon>asterids</taxon>
        <taxon>lamiids</taxon>
        <taxon>Solanales</taxon>
        <taxon>Solanaceae</taxon>
        <taxon>Nicotianoideae</taxon>
        <taxon>Nicotianeae</taxon>
        <taxon>Nicotiana</taxon>
    </lineage>
</organism>
<gene>
    <name evidence="5" type="primary">LOC107827048</name>
</gene>
<dbReference type="SUPFAM" id="SSF54197">
    <property type="entry name" value="HIT-like"/>
    <property type="match status" value="1"/>
</dbReference>